<dbReference type="Gene3D" id="1.20.5.3310">
    <property type="match status" value="1"/>
</dbReference>
<evidence type="ECO:0000256" key="4">
    <source>
        <dbReference type="ARBA" id="ARBA00022692"/>
    </source>
</evidence>
<feature type="region of interest" description="Disordered" evidence="10">
    <location>
        <begin position="57"/>
        <end position="129"/>
    </location>
</feature>
<keyword evidence="5 9" id="KW-0653">Protein transport</keyword>
<evidence type="ECO:0000256" key="8">
    <source>
        <dbReference type="ARBA" id="ARBA00023136"/>
    </source>
</evidence>
<dbReference type="GO" id="GO:0043953">
    <property type="term" value="P:protein transport by the Tat complex"/>
    <property type="evidence" value="ECO:0007669"/>
    <property type="project" value="UniProtKB-UniRule"/>
</dbReference>
<evidence type="ECO:0000256" key="2">
    <source>
        <dbReference type="ARBA" id="ARBA00022448"/>
    </source>
</evidence>
<evidence type="ECO:0000256" key="5">
    <source>
        <dbReference type="ARBA" id="ARBA00022927"/>
    </source>
</evidence>
<accession>A0A7L4ZY80</accession>
<dbReference type="PANTHER" id="PTHR42982:SF8">
    <property type="entry name" value="SEC-INDEPENDENT PROTEIN TRANSLOCASE PROTEIN TATA"/>
    <property type="match status" value="1"/>
</dbReference>
<dbReference type="Pfam" id="PF02416">
    <property type="entry name" value="TatA_B_E"/>
    <property type="match status" value="1"/>
</dbReference>
<keyword evidence="3 9" id="KW-1003">Cell membrane</keyword>
<comment type="similarity">
    <text evidence="9">Belongs to the TatA/E family.</text>
</comment>
<keyword evidence="2 9" id="KW-0813">Transport</keyword>
<evidence type="ECO:0000256" key="1">
    <source>
        <dbReference type="ARBA" id="ARBA00004162"/>
    </source>
</evidence>
<name>A0A7L4ZY80_9BACT</name>
<dbReference type="InterPro" id="IPR006312">
    <property type="entry name" value="TatA/E"/>
</dbReference>
<evidence type="ECO:0000256" key="6">
    <source>
        <dbReference type="ARBA" id="ARBA00022989"/>
    </source>
</evidence>
<comment type="subunit">
    <text evidence="9">Forms a complex with TatC.</text>
</comment>
<dbReference type="GO" id="GO:0008320">
    <property type="term" value="F:protein transmembrane transporter activity"/>
    <property type="evidence" value="ECO:0007669"/>
    <property type="project" value="UniProtKB-UniRule"/>
</dbReference>
<evidence type="ECO:0000256" key="9">
    <source>
        <dbReference type="HAMAP-Rule" id="MF_00236"/>
    </source>
</evidence>
<evidence type="ECO:0000256" key="7">
    <source>
        <dbReference type="ARBA" id="ARBA00023010"/>
    </source>
</evidence>
<gene>
    <name evidence="9" type="primary">tatA</name>
    <name evidence="11" type="ORF">F0P96_19570</name>
</gene>
<keyword evidence="12" id="KW-1185">Reference proteome</keyword>
<evidence type="ECO:0000313" key="12">
    <source>
        <dbReference type="Proteomes" id="UP000326380"/>
    </source>
</evidence>
<dbReference type="PANTHER" id="PTHR42982">
    <property type="entry name" value="SEC-INDEPENDENT PROTEIN TRANSLOCASE PROTEIN TATA"/>
    <property type="match status" value="1"/>
</dbReference>
<dbReference type="RefSeq" id="WP_151080688.1">
    <property type="nucleotide sequence ID" value="NZ_CP047647.1"/>
</dbReference>
<reference evidence="11 12" key="1">
    <citation type="submission" date="2019-09" db="EMBL/GenBank/DDBJ databases">
        <title>Genome sequence of Hymenobacter sp. M3.</title>
        <authorList>
            <person name="Srinivasan S."/>
        </authorList>
    </citation>
    <scope>NUCLEOTIDE SEQUENCE [LARGE SCALE GENOMIC DNA]</scope>
    <source>
        <strain evidence="11 12">M3</strain>
    </source>
</reference>
<feature type="compositionally biased region" description="Low complexity" evidence="10">
    <location>
        <begin position="67"/>
        <end position="80"/>
    </location>
</feature>
<sequence>MHTPLLLFLGDLGGGEIMLIMVVILIFFGANKIPELARGLGKGIREFKDASREIRSEIENAGSTPNYQQPQPGYQQPGYQAAEPPTPVAYQPTSLDQPEQPVSAPEQPTVTPAGLPHVPSAADDKHPTT</sequence>
<organism evidence="11 12">
    <name type="scientific">Hymenobacter busanensis</name>
    <dbReference type="NCBI Taxonomy" id="2607656"/>
    <lineage>
        <taxon>Bacteria</taxon>
        <taxon>Pseudomonadati</taxon>
        <taxon>Bacteroidota</taxon>
        <taxon>Cytophagia</taxon>
        <taxon>Cytophagales</taxon>
        <taxon>Hymenobacteraceae</taxon>
        <taxon>Hymenobacter</taxon>
    </lineage>
</organism>
<evidence type="ECO:0000256" key="10">
    <source>
        <dbReference type="SAM" id="MobiDB-lite"/>
    </source>
</evidence>
<keyword evidence="7 9" id="KW-0811">Translocation</keyword>
<dbReference type="InterPro" id="IPR003369">
    <property type="entry name" value="TatA/B/E"/>
</dbReference>
<comment type="function">
    <text evidence="9">Part of the twin-arginine translocation (Tat) system that transports large folded proteins containing a characteristic twin-arginine motif in their signal peptide across membranes. TatA could form the protein-conducting channel of the Tat system.</text>
</comment>
<protein>
    <recommendedName>
        <fullName evidence="9">Sec-independent protein translocase protein TatA</fullName>
    </recommendedName>
</protein>
<evidence type="ECO:0000313" key="11">
    <source>
        <dbReference type="EMBL" id="KAA9325533.1"/>
    </source>
</evidence>
<dbReference type="EMBL" id="VTWU01000009">
    <property type="protein sequence ID" value="KAA9325533.1"/>
    <property type="molecule type" value="Genomic_DNA"/>
</dbReference>
<dbReference type="GO" id="GO:0033281">
    <property type="term" value="C:TAT protein transport complex"/>
    <property type="evidence" value="ECO:0007669"/>
    <property type="project" value="UniProtKB-UniRule"/>
</dbReference>
<keyword evidence="4 9" id="KW-0812">Transmembrane</keyword>
<keyword evidence="6 9" id="KW-1133">Transmembrane helix</keyword>
<dbReference type="HAMAP" id="MF_00236">
    <property type="entry name" value="TatA_E"/>
    <property type="match status" value="1"/>
</dbReference>
<feature type="transmembrane region" description="Helical" evidence="9">
    <location>
        <begin position="6"/>
        <end position="28"/>
    </location>
</feature>
<comment type="subcellular location">
    <subcellularLocation>
        <location evidence="1 9">Cell membrane</location>
        <topology evidence="1 9">Single-pass membrane protein</topology>
    </subcellularLocation>
</comment>
<keyword evidence="8 9" id="KW-0472">Membrane</keyword>
<evidence type="ECO:0000256" key="3">
    <source>
        <dbReference type="ARBA" id="ARBA00022475"/>
    </source>
</evidence>
<comment type="caution">
    <text evidence="11">The sequence shown here is derived from an EMBL/GenBank/DDBJ whole genome shotgun (WGS) entry which is preliminary data.</text>
</comment>
<dbReference type="Proteomes" id="UP000326380">
    <property type="component" value="Unassembled WGS sequence"/>
</dbReference>
<proteinExistence type="inferred from homology"/>
<dbReference type="AlphaFoldDB" id="A0A7L4ZY80"/>
<dbReference type="NCBIfam" id="TIGR01411">
    <property type="entry name" value="tatAE"/>
    <property type="match status" value="1"/>
</dbReference>